<keyword evidence="3" id="KW-0687">Ribonucleoprotein</keyword>
<dbReference type="SUPFAM" id="SSF55729">
    <property type="entry name" value="Acyl-CoA N-acyltransferases (Nat)"/>
    <property type="match status" value="1"/>
</dbReference>
<dbReference type="Proteomes" id="UP001139648">
    <property type="component" value="Unassembled WGS sequence"/>
</dbReference>
<protein>
    <submittedName>
        <fullName evidence="3">Ribosomal protein S18 acetylase RimI-like enzyme</fullName>
    </submittedName>
</protein>
<dbReference type="PROSITE" id="PS51186">
    <property type="entry name" value="GNAT"/>
    <property type="match status" value="1"/>
</dbReference>
<feature type="domain" description="N-acetyltransferase" evidence="2">
    <location>
        <begin position="180"/>
        <end position="312"/>
    </location>
</feature>
<dbReference type="GO" id="GO:0016747">
    <property type="term" value="F:acyltransferase activity, transferring groups other than amino-acyl groups"/>
    <property type="evidence" value="ECO:0007669"/>
    <property type="project" value="InterPro"/>
</dbReference>
<keyword evidence="4" id="KW-1185">Reference proteome</keyword>
<dbReference type="Pfam" id="PF00583">
    <property type="entry name" value="Acetyltransf_1"/>
    <property type="match status" value="1"/>
</dbReference>
<feature type="compositionally biased region" description="Low complexity" evidence="1">
    <location>
        <begin position="89"/>
        <end position="101"/>
    </location>
</feature>
<reference evidence="3" key="1">
    <citation type="submission" date="2022-06" db="EMBL/GenBank/DDBJ databases">
        <title>Sequencing the genomes of 1000 actinobacteria strains.</title>
        <authorList>
            <person name="Klenk H.-P."/>
        </authorList>
    </citation>
    <scope>NUCLEOTIDE SEQUENCE</scope>
    <source>
        <strain evidence="3">DSM 46694</strain>
    </source>
</reference>
<evidence type="ECO:0000313" key="4">
    <source>
        <dbReference type="Proteomes" id="UP001139648"/>
    </source>
</evidence>
<dbReference type="EMBL" id="JAMZEB010000002">
    <property type="protein sequence ID" value="MCP2358596.1"/>
    <property type="molecule type" value="Genomic_DNA"/>
</dbReference>
<dbReference type="InterPro" id="IPR016181">
    <property type="entry name" value="Acyl_CoA_acyltransferase"/>
</dbReference>
<gene>
    <name evidence="3" type="ORF">HD597_005616</name>
</gene>
<comment type="caution">
    <text evidence="3">The sequence shown here is derived from an EMBL/GenBank/DDBJ whole genome shotgun (WGS) entry which is preliminary data.</text>
</comment>
<evidence type="ECO:0000256" key="1">
    <source>
        <dbReference type="SAM" id="MobiDB-lite"/>
    </source>
</evidence>
<accession>A0A9X2GGS3</accession>
<dbReference type="AlphaFoldDB" id="A0A9X2GGS3"/>
<evidence type="ECO:0000313" key="3">
    <source>
        <dbReference type="EMBL" id="MCP2358596.1"/>
    </source>
</evidence>
<keyword evidence="3" id="KW-0689">Ribosomal protein</keyword>
<feature type="region of interest" description="Disordered" evidence="1">
    <location>
        <begin position="66"/>
        <end position="111"/>
    </location>
</feature>
<dbReference type="GO" id="GO:0005840">
    <property type="term" value="C:ribosome"/>
    <property type="evidence" value="ECO:0007669"/>
    <property type="project" value="UniProtKB-KW"/>
</dbReference>
<proteinExistence type="predicted"/>
<dbReference type="Gene3D" id="3.40.630.30">
    <property type="match status" value="1"/>
</dbReference>
<organism evidence="3 4">
    <name type="scientific">Nonomuraea thailandensis</name>
    <dbReference type="NCBI Taxonomy" id="1188745"/>
    <lineage>
        <taxon>Bacteria</taxon>
        <taxon>Bacillati</taxon>
        <taxon>Actinomycetota</taxon>
        <taxon>Actinomycetes</taxon>
        <taxon>Streptosporangiales</taxon>
        <taxon>Streptosporangiaceae</taxon>
        <taxon>Nonomuraea</taxon>
    </lineage>
</organism>
<dbReference type="InterPro" id="IPR000182">
    <property type="entry name" value="GNAT_dom"/>
</dbReference>
<sequence>MDEAARGPALERGGAAADLARALGFLQGFARRRAPVVVPVEGGFGVLDERFPGSYDDNKLIITTSGRPAAVGAEEPSGRPHSAGDEEPAAGAEGPEAGAEGPEARAEGAADGAEGLAGRLMAAADEVLAGREHRLVCVDDDRLGTACAPAFTAAGYEHETNLVMVFRGRIPADPPPAERLTLAELEPVLRRDWRRTLPQAPGAVIDGLARRVESRLRGADTVGFRGVRAPSGEIAARADLYTHGGVAQIESVFTGEEHRGRGYARALMHALLAEAAEAELIFLVADAADWPRHFYGRLGFEEAGRTHSFLRT</sequence>
<name>A0A9X2GGS3_9ACTN</name>
<evidence type="ECO:0000259" key="2">
    <source>
        <dbReference type="PROSITE" id="PS51186"/>
    </source>
</evidence>
<dbReference type="RefSeq" id="WP_253745779.1">
    <property type="nucleotide sequence ID" value="NZ_BAABKA010000007.1"/>
</dbReference>